<dbReference type="Gramene" id="Mp6g11460.1">
    <property type="protein sequence ID" value="Mp6g11460.1.cds1"/>
    <property type="gene ID" value="Mp6g11460"/>
</dbReference>
<dbReference type="EMBL" id="KZ772688">
    <property type="protein sequence ID" value="PTQ45145.1"/>
    <property type="molecule type" value="Genomic_DNA"/>
</dbReference>
<dbReference type="Gene3D" id="3.40.50.1110">
    <property type="entry name" value="SGNH hydrolase"/>
    <property type="match status" value="1"/>
</dbReference>
<evidence type="ECO:0008006" key="7">
    <source>
        <dbReference type="Google" id="ProtNLM"/>
    </source>
</evidence>
<reference evidence="6" key="1">
    <citation type="journal article" date="2017" name="Cell">
        <title>Insights into land plant evolution garnered from the Marchantia polymorpha genome.</title>
        <authorList>
            <person name="Bowman J.L."/>
            <person name="Kohchi T."/>
            <person name="Yamato K.T."/>
            <person name="Jenkins J."/>
            <person name="Shu S."/>
            <person name="Ishizaki K."/>
            <person name="Yamaoka S."/>
            <person name="Nishihama R."/>
            <person name="Nakamura Y."/>
            <person name="Berger F."/>
            <person name="Adam C."/>
            <person name="Aki S.S."/>
            <person name="Althoff F."/>
            <person name="Araki T."/>
            <person name="Arteaga-Vazquez M.A."/>
            <person name="Balasubrmanian S."/>
            <person name="Barry K."/>
            <person name="Bauer D."/>
            <person name="Boehm C.R."/>
            <person name="Briginshaw L."/>
            <person name="Caballero-Perez J."/>
            <person name="Catarino B."/>
            <person name="Chen F."/>
            <person name="Chiyoda S."/>
            <person name="Chovatia M."/>
            <person name="Davies K.M."/>
            <person name="Delmans M."/>
            <person name="Demura T."/>
            <person name="Dierschke T."/>
            <person name="Dolan L."/>
            <person name="Dorantes-Acosta A.E."/>
            <person name="Eklund D.M."/>
            <person name="Florent S.N."/>
            <person name="Flores-Sandoval E."/>
            <person name="Fujiyama A."/>
            <person name="Fukuzawa H."/>
            <person name="Galik B."/>
            <person name="Grimanelli D."/>
            <person name="Grimwood J."/>
            <person name="Grossniklaus U."/>
            <person name="Hamada T."/>
            <person name="Haseloff J."/>
            <person name="Hetherington A.J."/>
            <person name="Higo A."/>
            <person name="Hirakawa Y."/>
            <person name="Hundley H.N."/>
            <person name="Ikeda Y."/>
            <person name="Inoue K."/>
            <person name="Inoue S.I."/>
            <person name="Ishida S."/>
            <person name="Jia Q."/>
            <person name="Kakita M."/>
            <person name="Kanazawa T."/>
            <person name="Kawai Y."/>
            <person name="Kawashima T."/>
            <person name="Kennedy M."/>
            <person name="Kinose K."/>
            <person name="Kinoshita T."/>
            <person name="Kohara Y."/>
            <person name="Koide E."/>
            <person name="Komatsu K."/>
            <person name="Kopischke S."/>
            <person name="Kubo M."/>
            <person name="Kyozuka J."/>
            <person name="Lagercrantz U."/>
            <person name="Lin S.S."/>
            <person name="Lindquist E."/>
            <person name="Lipzen A.M."/>
            <person name="Lu C.W."/>
            <person name="De Luna E."/>
            <person name="Martienssen R.A."/>
            <person name="Minamino N."/>
            <person name="Mizutani M."/>
            <person name="Mizutani M."/>
            <person name="Mochizuki N."/>
            <person name="Monte I."/>
            <person name="Mosher R."/>
            <person name="Nagasaki H."/>
            <person name="Nakagami H."/>
            <person name="Naramoto S."/>
            <person name="Nishitani K."/>
            <person name="Ohtani M."/>
            <person name="Okamoto T."/>
            <person name="Okumura M."/>
            <person name="Phillips J."/>
            <person name="Pollak B."/>
            <person name="Reinders A."/>
            <person name="Rovekamp M."/>
            <person name="Sano R."/>
            <person name="Sawa S."/>
            <person name="Schmid M.W."/>
            <person name="Shirakawa M."/>
            <person name="Solano R."/>
            <person name="Spunde A."/>
            <person name="Suetsugu N."/>
            <person name="Sugano S."/>
            <person name="Sugiyama A."/>
            <person name="Sun R."/>
            <person name="Suzuki Y."/>
            <person name="Takenaka M."/>
            <person name="Takezawa D."/>
            <person name="Tomogane H."/>
            <person name="Tsuzuki M."/>
            <person name="Ueda T."/>
            <person name="Umeda M."/>
            <person name="Ward J.M."/>
            <person name="Watanabe Y."/>
            <person name="Yazaki K."/>
            <person name="Yokoyama R."/>
            <person name="Yoshitake Y."/>
            <person name="Yotsui I."/>
            <person name="Zachgo S."/>
            <person name="Schmutz J."/>
        </authorList>
    </citation>
    <scope>NUCLEOTIDE SEQUENCE [LARGE SCALE GENOMIC DNA]</scope>
    <source>
        <strain evidence="6">Tak-1</strain>
    </source>
</reference>
<dbReference type="OrthoDB" id="1600564at2759"/>
<dbReference type="AlphaFoldDB" id="A0A2R6XGB0"/>
<sequence>MRIFGVLCLVLLVCWNVRSCSARTALPKLETTRKFFIFGDSYADTGNTQNTTAFRFPYGITFPGKPSGRFSDGFVQTDVIASRVLHVASPPAYATLLANTSTSISSGMNYAVGGSGVTYAFGLPTLQTQVQWFSQMVKAGAFTPADLKKAVFLVSVNGNDYGAYNGTLENYYLLVPEVVDLIDLGMRELYSLGARNFMVSSLAPLDCLPSASRPSGFKACGKNSTIESVLSSHNFLLGRKLVKFIKHQKGSNVVYLQQTKAIRHIQKNLPEFNLTEAFKPCCNGLCAEVDAGGSPLYELCQNPGLHMFWDNVHPSQAGWNAVVDLYQHGFTRFSPSLNAWIDGLCK</sequence>
<feature type="signal peptide" evidence="4">
    <location>
        <begin position="1"/>
        <end position="22"/>
    </location>
</feature>
<evidence type="ECO:0000313" key="5">
    <source>
        <dbReference type="EMBL" id="PTQ45145.1"/>
    </source>
</evidence>
<name>A0A2R6XGB0_MARPO</name>
<evidence type="ECO:0000256" key="3">
    <source>
        <dbReference type="ARBA" id="ARBA00023098"/>
    </source>
</evidence>
<evidence type="ECO:0000256" key="2">
    <source>
        <dbReference type="ARBA" id="ARBA00022801"/>
    </source>
</evidence>
<dbReference type="Proteomes" id="UP000244005">
    <property type="component" value="Unassembled WGS sequence"/>
</dbReference>
<dbReference type="Pfam" id="PF00657">
    <property type="entry name" value="Lipase_GDSL"/>
    <property type="match status" value="1"/>
</dbReference>
<keyword evidence="4" id="KW-0732">Signal</keyword>
<protein>
    <recommendedName>
        <fullName evidence="7">SGNH hydrolase-type esterase domain-containing protein</fullName>
    </recommendedName>
</protein>
<keyword evidence="2" id="KW-0378">Hydrolase</keyword>
<proteinExistence type="inferred from homology"/>
<gene>
    <name evidence="5" type="ORF">MARPO_0016s0185</name>
</gene>
<accession>A0A2R6XGB0</accession>
<evidence type="ECO:0000313" key="6">
    <source>
        <dbReference type="Proteomes" id="UP000244005"/>
    </source>
</evidence>
<evidence type="ECO:0000256" key="4">
    <source>
        <dbReference type="SAM" id="SignalP"/>
    </source>
</evidence>
<keyword evidence="6" id="KW-1185">Reference proteome</keyword>
<dbReference type="InterPro" id="IPR036514">
    <property type="entry name" value="SGNH_hydro_sf"/>
</dbReference>
<dbReference type="GO" id="GO:0006629">
    <property type="term" value="P:lipid metabolic process"/>
    <property type="evidence" value="ECO:0007669"/>
    <property type="project" value="UniProtKB-KW"/>
</dbReference>
<feature type="chain" id="PRO_5015308129" description="SGNH hydrolase-type esterase domain-containing protein" evidence="4">
    <location>
        <begin position="23"/>
        <end position="346"/>
    </location>
</feature>
<dbReference type="PANTHER" id="PTHR46020:SF4">
    <property type="entry name" value="OS04G0650200 PROTEIN"/>
    <property type="match status" value="1"/>
</dbReference>
<comment type="similarity">
    <text evidence="1">Belongs to the 'GDSL' lipolytic enzyme family.</text>
</comment>
<dbReference type="InterPro" id="IPR001087">
    <property type="entry name" value="GDSL"/>
</dbReference>
<dbReference type="PANTHER" id="PTHR46020">
    <property type="entry name" value="OSJNBB0059K02.9 PROTEIN"/>
    <property type="match status" value="1"/>
</dbReference>
<dbReference type="SUPFAM" id="SSF52266">
    <property type="entry name" value="SGNH hydrolase"/>
    <property type="match status" value="1"/>
</dbReference>
<organism evidence="5 6">
    <name type="scientific">Marchantia polymorpha</name>
    <name type="common">Common liverwort</name>
    <name type="synonym">Marchantia aquatica</name>
    <dbReference type="NCBI Taxonomy" id="3197"/>
    <lineage>
        <taxon>Eukaryota</taxon>
        <taxon>Viridiplantae</taxon>
        <taxon>Streptophyta</taxon>
        <taxon>Embryophyta</taxon>
        <taxon>Marchantiophyta</taxon>
        <taxon>Marchantiopsida</taxon>
        <taxon>Marchantiidae</taxon>
        <taxon>Marchantiales</taxon>
        <taxon>Marchantiaceae</taxon>
        <taxon>Marchantia</taxon>
    </lineage>
</organism>
<dbReference type="GO" id="GO:0016788">
    <property type="term" value="F:hydrolase activity, acting on ester bonds"/>
    <property type="evidence" value="ECO:0007669"/>
    <property type="project" value="InterPro"/>
</dbReference>
<dbReference type="OMA" id="LEPIGCM"/>
<evidence type="ECO:0000256" key="1">
    <source>
        <dbReference type="ARBA" id="ARBA00008668"/>
    </source>
</evidence>
<keyword evidence="3" id="KW-0443">Lipid metabolism</keyword>